<dbReference type="PANTHER" id="PTHR34698:SF2">
    <property type="entry name" value="5-OXOPROLINASE SUBUNIT B"/>
    <property type="match status" value="1"/>
</dbReference>
<evidence type="ECO:0000313" key="5">
    <source>
        <dbReference type="EMBL" id="QGY32944.1"/>
    </source>
</evidence>
<gene>
    <name evidence="5" type="ORF">CUN67_28855</name>
</gene>
<proteinExistence type="predicted"/>
<dbReference type="PANTHER" id="PTHR34698">
    <property type="entry name" value="5-OXOPROLINASE SUBUNIT B"/>
    <property type="match status" value="1"/>
</dbReference>
<geneLocation type="plasmid" evidence="6">
    <name>pne1b</name>
</geneLocation>
<keyword evidence="1" id="KW-0547">Nucleotide-binding</keyword>
<dbReference type="SUPFAM" id="SSF50891">
    <property type="entry name" value="Cyclophilin-like"/>
    <property type="match status" value="1"/>
</dbReference>
<dbReference type="SUPFAM" id="SSF160467">
    <property type="entry name" value="PH0987 N-terminal domain-like"/>
    <property type="match status" value="1"/>
</dbReference>
<dbReference type="AlphaFoldDB" id="A0A6B9G5V7"/>
<keyword evidence="5" id="KW-0614">Plasmid</keyword>
<dbReference type="Pfam" id="PF02682">
    <property type="entry name" value="CT_C_D"/>
    <property type="match status" value="1"/>
</dbReference>
<evidence type="ECO:0000256" key="1">
    <source>
        <dbReference type="ARBA" id="ARBA00022741"/>
    </source>
</evidence>
<reference evidence="5 6" key="1">
    <citation type="submission" date="2017-11" db="EMBL/GenBank/DDBJ databases">
        <title>Genome sequence of Pantoea cypripedii NE1.</title>
        <authorList>
            <person name="Nascimento F.X."/>
        </authorList>
    </citation>
    <scope>NUCLEOTIDE SEQUENCE [LARGE SCALE GENOMIC DNA]</scope>
    <source>
        <strain evidence="5 6">NE1</strain>
        <plasmid evidence="6">pne1b</plasmid>
    </source>
</reference>
<sequence>MLQHLPRFAPAGDRFIEIELGKEMSFELNIQVHALATAIRAATINGIIELVPELASLLVSYDPDQISYDDVVKEISALYEGVQRKDVQPIASRLFHVPVLYFDPWSEECITEYRKTHPDKLTDPELLCEVNGLADRVELQQVHMGTEYWVAALGFWPGLCSLMPLDPRCRLHAPKYNPPRSWTPKGTIGLGGGLTCIYPDRTPGGYQIFARTPMPTWDRHQRLAAFTNSPALFQPGDRVRFVPIDRQEYDDIQRAVDEGDYQHPLISSEPFSVAKYRDWLTSLEKE</sequence>
<protein>
    <submittedName>
        <fullName evidence="5">Transporter</fullName>
    </submittedName>
</protein>
<dbReference type="InterPro" id="IPR010016">
    <property type="entry name" value="PxpB"/>
</dbReference>
<keyword evidence="3" id="KW-0067">ATP-binding</keyword>
<organism evidence="5 6">
    <name type="scientific">Pantoea cypripedii</name>
    <name type="common">Pectobacterium cypripedii</name>
    <name type="synonym">Erwinia cypripedii</name>
    <dbReference type="NCBI Taxonomy" id="55209"/>
    <lineage>
        <taxon>Bacteria</taxon>
        <taxon>Pseudomonadati</taxon>
        <taxon>Pseudomonadota</taxon>
        <taxon>Gammaproteobacteria</taxon>
        <taxon>Enterobacterales</taxon>
        <taxon>Erwiniaceae</taxon>
        <taxon>Pantoea</taxon>
    </lineage>
</organism>
<dbReference type="InterPro" id="IPR003833">
    <property type="entry name" value="CT_C_D"/>
</dbReference>
<dbReference type="Gene3D" id="2.40.100.10">
    <property type="entry name" value="Cyclophilin-like"/>
    <property type="match status" value="1"/>
</dbReference>
<evidence type="ECO:0000259" key="4">
    <source>
        <dbReference type="SMART" id="SM00796"/>
    </source>
</evidence>
<dbReference type="Gene3D" id="3.30.1360.40">
    <property type="match status" value="1"/>
</dbReference>
<dbReference type="Proteomes" id="UP000502005">
    <property type="component" value="Plasmid pNE1B"/>
</dbReference>
<dbReference type="InterPro" id="IPR029000">
    <property type="entry name" value="Cyclophilin-like_dom_sf"/>
</dbReference>
<accession>A0A6B9G5V7</accession>
<evidence type="ECO:0000256" key="3">
    <source>
        <dbReference type="ARBA" id="ARBA00022840"/>
    </source>
</evidence>
<name>A0A6B9G5V7_PANCY</name>
<dbReference type="GO" id="GO:0016787">
    <property type="term" value="F:hydrolase activity"/>
    <property type="evidence" value="ECO:0007669"/>
    <property type="project" value="UniProtKB-KW"/>
</dbReference>
<dbReference type="EMBL" id="CP024770">
    <property type="protein sequence ID" value="QGY32944.1"/>
    <property type="molecule type" value="Genomic_DNA"/>
</dbReference>
<dbReference type="GO" id="GO:0005524">
    <property type="term" value="F:ATP binding"/>
    <property type="evidence" value="ECO:0007669"/>
    <property type="project" value="UniProtKB-KW"/>
</dbReference>
<keyword evidence="2" id="KW-0378">Hydrolase</keyword>
<feature type="domain" description="Carboxyltransferase" evidence="4">
    <location>
        <begin position="6"/>
        <end position="233"/>
    </location>
</feature>
<evidence type="ECO:0000256" key="2">
    <source>
        <dbReference type="ARBA" id="ARBA00022801"/>
    </source>
</evidence>
<evidence type="ECO:0000313" key="6">
    <source>
        <dbReference type="Proteomes" id="UP000502005"/>
    </source>
</evidence>
<dbReference type="SMART" id="SM00796">
    <property type="entry name" value="AHS1"/>
    <property type="match status" value="1"/>
</dbReference>
<dbReference type="RefSeq" id="WP_208718910.1">
    <property type="nucleotide sequence ID" value="NZ_CP024770.1"/>
</dbReference>